<sequence>MKNKKTKRIRNQEDFEDQDLENQDQKELKDRDQYVSARKSGVQWCLAVGRAADPVFVVLCIPDFIGVSLLQLGLGHSPDLGTSHQGSGVALEGKIEPVAVQVNLLRADLWKVSDKVKVAEGSIVELQTEVGALRKQMVQANSTVGRLEARLEDPEGRSGRNNVRLLGFLECAEGSAAEAFVKSWIRDVLQPTGLSRVFVVERAHRALIAPPRPGSPPRANIASLLNYKDRDCVLRAARESDKAIYENCKISIYPDYTNKVQSSRKRFMEVKANLCTMNIRYMLLNPARLKVLSGGRSHFFDRPKEVWRWLEMWDKEAPGRLEGTGEVSLRASGAESPDWRSHEAGRLEDAGTSGPAVDSTRRVEIQQDGTMGVVPAGLAGGLDVEPWRGAGGSLRKSDYDLHDSGCRCTLACGFLPVFISLKAELSHGHTFVIYPEDGVGQCSLCTSHKARQL</sequence>
<accession>A0AAV7RQX1</accession>
<organism evidence="2 3">
    <name type="scientific">Pleurodeles waltl</name>
    <name type="common">Iberian ribbed newt</name>
    <dbReference type="NCBI Taxonomy" id="8319"/>
    <lineage>
        <taxon>Eukaryota</taxon>
        <taxon>Metazoa</taxon>
        <taxon>Chordata</taxon>
        <taxon>Craniata</taxon>
        <taxon>Vertebrata</taxon>
        <taxon>Euteleostomi</taxon>
        <taxon>Amphibia</taxon>
        <taxon>Batrachia</taxon>
        <taxon>Caudata</taxon>
        <taxon>Salamandroidea</taxon>
        <taxon>Salamandridae</taxon>
        <taxon>Pleurodelinae</taxon>
        <taxon>Pleurodeles</taxon>
    </lineage>
</organism>
<comment type="caution">
    <text evidence="2">The sequence shown here is derived from an EMBL/GenBank/DDBJ whole genome shotgun (WGS) entry which is preliminary data.</text>
</comment>
<evidence type="ECO:0000313" key="2">
    <source>
        <dbReference type="EMBL" id="KAJ1153343.1"/>
    </source>
</evidence>
<name>A0AAV7RQX1_PLEWA</name>
<dbReference type="InterPro" id="IPR004244">
    <property type="entry name" value="Transposase_22"/>
</dbReference>
<proteinExistence type="predicted"/>
<evidence type="ECO:0000256" key="1">
    <source>
        <dbReference type="SAM" id="MobiDB-lite"/>
    </source>
</evidence>
<reference evidence="2" key="1">
    <citation type="journal article" date="2022" name="bioRxiv">
        <title>Sequencing and chromosome-scale assembly of the giantPleurodeles waltlgenome.</title>
        <authorList>
            <person name="Brown T."/>
            <person name="Elewa A."/>
            <person name="Iarovenko S."/>
            <person name="Subramanian E."/>
            <person name="Araus A.J."/>
            <person name="Petzold A."/>
            <person name="Susuki M."/>
            <person name="Suzuki K.-i.T."/>
            <person name="Hayashi T."/>
            <person name="Toyoda A."/>
            <person name="Oliveira C."/>
            <person name="Osipova E."/>
            <person name="Leigh N.D."/>
            <person name="Simon A."/>
            <person name="Yun M.H."/>
        </authorList>
    </citation>
    <scope>NUCLEOTIDE SEQUENCE</scope>
    <source>
        <strain evidence="2">20211129_DDA</strain>
        <tissue evidence="2">Liver</tissue>
    </source>
</reference>
<gene>
    <name evidence="2" type="ORF">NDU88_006104</name>
</gene>
<dbReference type="PANTHER" id="PTHR11505">
    <property type="entry name" value="L1 TRANSPOSABLE ELEMENT-RELATED"/>
    <property type="match status" value="1"/>
</dbReference>
<feature type="region of interest" description="Disordered" evidence="1">
    <location>
        <begin position="324"/>
        <end position="358"/>
    </location>
</feature>
<protein>
    <recommendedName>
        <fullName evidence="4">LINE-1 type transposase domain-containing protein 1</fullName>
    </recommendedName>
</protein>
<evidence type="ECO:0008006" key="4">
    <source>
        <dbReference type="Google" id="ProtNLM"/>
    </source>
</evidence>
<evidence type="ECO:0000313" key="3">
    <source>
        <dbReference type="Proteomes" id="UP001066276"/>
    </source>
</evidence>
<feature type="compositionally biased region" description="Basic and acidic residues" evidence="1">
    <location>
        <begin position="23"/>
        <end position="32"/>
    </location>
</feature>
<keyword evidence="3" id="KW-1185">Reference proteome</keyword>
<dbReference type="Gene3D" id="3.30.70.1820">
    <property type="entry name" value="L1 transposable element, RRM domain"/>
    <property type="match status" value="1"/>
</dbReference>
<feature type="compositionally biased region" description="Basic and acidic residues" evidence="1">
    <location>
        <begin position="337"/>
        <end position="349"/>
    </location>
</feature>
<dbReference type="Proteomes" id="UP001066276">
    <property type="component" value="Chromosome 5"/>
</dbReference>
<dbReference type="EMBL" id="JANPWB010000009">
    <property type="protein sequence ID" value="KAJ1153343.1"/>
    <property type="molecule type" value="Genomic_DNA"/>
</dbReference>
<feature type="region of interest" description="Disordered" evidence="1">
    <location>
        <begin position="1"/>
        <end position="32"/>
    </location>
</feature>
<dbReference type="AlphaFoldDB" id="A0AAV7RQX1"/>